<name>A0A0H2YNK1_CLOP1</name>
<dbReference type="FunFam" id="3.40.50.720:FF:000173">
    <property type="entry name" value="3-oxoacyl-[acyl-carrier protein] reductase"/>
    <property type="match status" value="1"/>
</dbReference>
<dbReference type="eggNOG" id="COG1028">
    <property type="taxonomic scope" value="Bacteria"/>
</dbReference>
<dbReference type="HOGENOM" id="CLU_010194_1_3_9"/>
<dbReference type="Proteomes" id="UP000001823">
    <property type="component" value="Chromosome"/>
</dbReference>
<dbReference type="NCBIfam" id="NF005559">
    <property type="entry name" value="PRK07231.1"/>
    <property type="match status" value="1"/>
</dbReference>
<gene>
    <name evidence="4" type="ordered locus">CPF_2182</name>
</gene>
<dbReference type="InterPro" id="IPR020904">
    <property type="entry name" value="Sc_DH/Rdtase_CS"/>
</dbReference>
<keyword evidence="3" id="KW-0753">Steroid metabolism</keyword>
<keyword evidence="3" id="KW-0443">Lipid metabolism</keyword>
<reference evidence="4 5" key="1">
    <citation type="journal article" date="2006" name="Genome Res.">
        <title>Skewed genomic variability in strains of the toxigenic bacterial pathogen, Clostridium perfringens.</title>
        <authorList>
            <person name="Myers G.S."/>
            <person name="Rasko D.A."/>
            <person name="Cheung J.K."/>
            <person name="Ravel J."/>
            <person name="Seshadri R."/>
            <person name="Deboy R.T."/>
            <person name="Ren Q."/>
            <person name="Varga J."/>
            <person name="Awad M.M."/>
            <person name="Brinkac L.M."/>
            <person name="Daugherty S.C."/>
            <person name="Haft D.H."/>
            <person name="Dodson R.J."/>
            <person name="Madupu R."/>
            <person name="Nelson W.C."/>
            <person name="Rosovitz M.J."/>
            <person name="Sullivan S.A."/>
            <person name="Khouri H."/>
            <person name="Dimitrov G.I."/>
            <person name="Watkins K.L."/>
            <person name="Mulligan S."/>
            <person name="Benton J."/>
            <person name="Radune D."/>
            <person name="Fisher D.J."/>
            <person name="Atkins H.S."/>
            <person name="Hiscox T."/>
            <person name="Jost B.H."/>
            <person name="Billington S.J."/>
            <person name="Songer J.G."/>
            <person name="McClane B.A."/>
            <person name="Titball R.W."/>
            <person name="Rood J.I."/>
            <person name="Melville S.B."/>
            <person name="Paulsen I.T."/>
        </authorList>
    </citation>
    <scope>NUCLEOTIDE SEQUENCE [LARGE SCALE GENOMIC DNA]</scope>
    <source>
        <strain evidence="5">ATCC 13124 / DSM 756 / JCM 1290 / NCIMB 6125 / NCTC 8237 / S 107 / Type A</strain>
    </source>
</reference>
<dbReference type="EMBL" id="CP000246">
    <property type="protein sequence ID" value="ABG82457.1"/>
    <property type="molecule type" value="Genomic_DNA"/>
</dbReference>
<dbReference type="PRINTS" id="PR00081">
    <property type="entry name" value="GDHRDH"/>
</dbReference>
<dbReference type="NCBIfam" id="NF047420">
    <property type="entry name" value="EF_P_mod_YmfI"/>
    <property type="match status" value="1"/>
</dbReference>
<dbReference type="Pfam" id="PF13561">
    <property type="entry name" value="adh_short_C2"/>
    <property type="match status" value="1"/>
</dbReference>
<dbReference type="PANTHER" id="PTHR42879:SF2">
    <property type="entry name" value="3-OXOACYL-[ACYL-CARRIER-PROTEIN] REDUCTASE FABG"/>
    <property type="match status" value="1"/>
</dbReference>
<comment type="similarity">
    <text evidence="1">Belongs to the short-chain dehydrogenases/reductases (SDR) family.</text>
</comment>
<dbReference type="GO" id="GO:0008202">
    <property type="term" value="P:steroid metabolic process"/>
    <property type="evidence" value="ECO:0007669"/>
    <property type="project" value="UniProtKB-KW"/>
</dbReference>
<sequence length="248" mass="26644">MEKKLLGKIVYITGASKGIGRGIAREFGKAGAFVLVGYNSDLEGANETLNMIKELGGSGEILGGNVANKDERNHIISSIKNKFGKLDVLVNNAGISKIGLFMDASDEEIDSIMNVNLIGAMKLTRDSMDLLREGSNSSIINISSIWGNVGASCEVLYSTTKGGMNLFTKALAKEIAPWGIRVNCIAPGVINTEMNSWLSKEEKEGLEEEIPMNRFGEVEEIGRVAKFLASEDSSYLTGQILTVDGGML</sequence>
<dbReference type="PaxDb" id="195103-CPF_2182"/>
<dbReference type="GO" id="GO:0032787">
    <property type="term" value="P:monocarboxylic acid metabolic process"/>
    <property type="evidence" value="ECO:0007669"/>
    <property type="project" value="UniProtKB-ARBA"/>
</dbReference>
<dbReference type="PRINTS" id="PR00080">
    <property type="entry name" value="SDRFAMILY"/>
</dbReference>
<dbReference type="InterPro" id="IPR002347">
    <property type="entry name" value="SDR_fam"/>
</dbReference>
<evidence type="ECO:0000256" key="1">
    <source>
        <dbReference type="ARBA" id="ARBA00006484"/>
    </source>
</evidence>
<dbReference type="GeneID" id="93001537"/>
<dbReference type="STRING" id="195103.CPF_2182"/>
<dbReference type="KEGG" id="cpf:CPF_2182"/>
<keyword evidence="2" id="KW-0560">Oxidoreductase</keyword>
<dbReference type="GO" id="GO:0016491">
    <property type="term" value="F:oxidoreductase activity"/>
    <property type="evidence" value="ECO:0007669"/>
    <property type="project" value="UniProtKB-KW"/>
</dbReference>
<dbReference type="PANTHER" id="PTHR42879">
    <property type="entry name" value="3-OXOACYL-(ACYL-CARRIER-PROTEIN) REDUCTASE"/>
    <property type="match status" value="1"/>
</dbReference>
<organism evidence="4 5">
    <name type="scientific">Clostridium perfringens (strain ATCC 13124 / DSM 756 / JCM 1290 / NCIMB 6125 / NCTC 8237 / Type A)</name>
    <dbReference type="NCBI Taxonomy" id="195103"/>
    <lineage>
        <taxon>Bacteria</taxon>
        <taxon>Bacillati</taxon>
        <taxon>Bacillota</taxon>
        <taxon>Clostridia</taxon>
        <taxon>Eubacteriales</taxon>
        <taxon>Clostridiaceae</taxon>
        <taxon>Clostridium</taxon>
    </lineage>
</organism>
<dbReference type="SUPFAM" id="SSF51735">
    <property type="entry name" value="NAD(P)-binding Rossmann-fold domains"/>
    <property type="match status" value="1"/>
</dbReference>
<dbReference type="RefSeq" id="WP_003468803.1">
    <property type="nucleotide sequence ID" value="NC_008261.1"/>
</dbReference>
<dbReference type="AlphaFoldDB" id="A0A0H2YNK1"/>
<dbReference type="InterPro" id="IPR036291">
    <property type="entry name" value="NAD(P)-bd_dom_sf"/>
</dbReference>
<proteinExistence type="inferred from homology"/>
<dbReference type="InterPro" id="IPR050259">
    <property type="entry name" value="SDR"/>
</dbReference>
<evidence type="ECO:0000256" key="2">
    <source>
        <dbReference type="ARBA" id="ARBA00023002"/>
    </source>
</evidence>
<evidence type="ECO:0000313" key="5">
    <source>
        <dbReference type="Proteomes" id="UP000001823"/>
    </source>
</evidence>
<evidence type="ECO:0000256" key="3">
    <source>
        <dbReference type="ARBA" id="ARBA00023221"/>
    </source>
</evidence>
<accession>A0A0H2YNK1</accession>
<dbReference type="PROSITE" id="PS00061">
    <property type="entry name" value="ADH_SHORT"/>
    <property type="match status" value="1"/>
</dbReference>
<protein>
    <submittedName>
        <fullName evidence="4">3-oxoacyl-(Acyl-carrier-protein) reductase family protein</fullName>
    </submittedName>
</protein>
<dbReference type="Gene3D" id="3.40.50.720">
    <property type="entry name" value="NAD(P)-binding Rossmann-like Domain"/>
    <property type="match status" value="1"/>
</dbReference>
<evidence type="ECO:0000313" key="4">
    <source>
        <dbReference type="EMBL" id="ABG82457.1"/>
    </source>
</evidence>
<keyword evidence="5" id="KW-1185">Reference proteome</keyword>